<dbReference type="SUPFAM" id="SSF51445">
    <property type="entry name" value="(Trans)glycosidases"/>
    <property type="match status" value="1"/>
</dbReference>
<evidence type="ECO:0000259" key="4">
    <source>
        <dbReference type="SMART" id="SM00642"/>
    </source>
</evidence>
<keyword evidence="6" id="KW-1185">Reference proteome</keyword>
<dbReference type="InterPro" id="IPR006047">
    <property type="entry name" value="GH13_cat_dom"/>
</dbReference>
<dbReference type="InterPro" id="IPR017853">
    <property type="entry name" value="GH"/>
</dbReference>
<comment type="caution">
    <text evidence="5">The sequence shown here is derived from an EMBL/GenBank/DDBJ whole genome shotgun (WGS) entry which is preliminary data.</text>
</comment>
<evidence type="ECO:0000256" key="2">
    <source>
        <dbReference type="ARBA" id="ARBA00022801"/>
    </source>
</evidence>
<dbReference type="CDD" id="cd11333">
    <property type="entry name" value="AmyAc_SI_OligoGlu_DGase"/>
    <property type="match status" value="1"/>
</dbReference>
<sequence length="545" mass="61919">MTTGKWWQNVVMYQIYPRSFQDSNGDGIGDILGIISRLDYLQQLGIGGIWLSPVYASPNDDNGYDISDYEAILPEFGTMADMERLISEAKARGIRIVMDLVVNHTSDEHRWFVEGRKAKDAPYHDFYVWRDPVEGQDVPNGLRSTFSGPAWTYDPTVGQYYLHLFSPKQPDLNWANPAVRHAVYDMMNFWIAKGIGGFRMDVIDLIGKEPDKMITGNGPKLHDYLQEMNQATFGGKGQDLMTVGETWGATPEIAKLFSDPARHELSMVFQFEHSGLDQQPGKDKWDLQPLAVPDLKRVLSKWQTALGDQGWNSLFWNNHDLPRIVSRWGDDQNYHDQSAKLFAILLHMMKGTPYIYQGEEIGMTNYPITSVAEIDDIESINLYNERVEAGYNPADVINSINVKGRDNARTPMQWDSADGAGFTTGKPWLHINPNHVQYNVADEVADPDSVWATYQQLIALRKQNNLVVWGDYTLFEDTADDVFAYYRTDQNRRWLIVANVSAKSNAFTLTDQAERLIISNYADTALTGGDRQLRPYEAFVVEVKA</sequence>
<dbReference type="EMBL" id="JBHTOF010000009">
    <property type="protein sequence ID" value="MFD1464551.1"/>
    <property type="molecule type" value="Genomic_DNA"/>
</dbReference>
<dbReference type="InterPro" id="IPR045857">
    <property type="entry name" value="O16G_dom_2"/>
</dbReference>
<comment type="similarity">
    <text evidence="1">Belongs to the glycosyl hydrolase 13 family.</text>
</comment>
<name>A0ABW4DL55_9LACO</name>
<dbReference type="SMART" id="SM00642">
    <property type="entry name" value="Aamy"/>
    <property type="match status" value="1"/>
</dbReference>
<feature type="domain" description="Glycosyl hydrolase family 13 catalytic" evidence="4">
    <location>
        <begin position="14"/>
        <end position="409"/>
    </location>
</feature>
<dbReference type="InterPro" id="IPR013780">
    <property type="entry name" value="Glyco_hydro_b"/>
</dbReference>
<evidence type="ECO:0000256" key="3">
    <source>
        <dbReference type="ARBA" id="ARBA00023295"/>
    </source>
</evidence>
<dbReference type="Gene3D" id="2.60.40.1180">
    <property type="entry name" value="Golgi alpha-mannosidase II"/>
    <property type="match status" value="1"/>
</dbReference>
<dbReference type="Pfam" id="PF00128">
    <property type="entry name" value="Alpha-amylase"/>
    <property type="match status" value="1"/>
</dbReference>
<evidence type="ECO:0000313" key="6">
    <source>
        <dbReference type="Proteomes" id="UP001597244"/>
    </source>
</evidence>
<dbReference type="PANTHER" id="PTHR10357:SF179">
    <property type="entry name" value="NEUTRAL AND BASIC AMINO ACID TRANSPORT PROTEIN RBAT"/>
    <property type="match status" value="1"/>
</dbReference>
<dbReference type="InterPro" id="IPR056300">
    <property type="entry name" value="SusG-like_C"/>
</dbReference>
<dbReference type="SUPFAM" id="SSF51011">
    <property type="entry name" value="Glycosyl hydrolase domain"/>
    <property type="match status" value="1"/>
</dbReference>
<accession>A0ABW4DL55</accession>
<dbReference type="Gene3D" id="3.20.20.80">
    <property type="entry name" value="Glycosidases"/>
    <property type="match status" value="1"/>
</dbReference>
<protein>
    <submittedName>
        <fullName evidence="5">Alpha-glucosidase</fullName>
    </submittedName>
</protein>
<reference evidence="6" key="1">
    <citation type="journal article" date="2019" name="Int. J. Syst. Evol. Microbiol.">
        <title>The Global Catalogue of Microorganisms (GCM) 10K type strain sequencing project: providing services to taxonomists for standard genome sequencing and annotation.</title>
        <authorList>
            <consortium name="The Broad Institute Genomics Platform"/>
            <consortium name="The Broad Institute Genome Sequencing Center for Infectious Disease"/>
            <person name="Wu L."/>
            <person name="Ma J."/>
        </authorList>
    </citation>
    <scope>NUCLEOTIDE SEQUENCE [LARGE SCALE GENOMIC DNA]</scope>
    <source>
        <strain evidence="6">CCM 8951</strain>
    </source>
</reference>
<dbReference type="RefSeq" id="WP_125578376.1">
    <property type="nucleotide sequence ID" value="NZ_JBHTOF010000009.1"/>
</dbReference>
<dbReference type="Gene3D" id="3.90.400.10">
    <property type="entry name" value="Oligo-1,6-glucosidase, Domain 2"/>
    <property type="match status" value="1"/>
</dbReference>
<keyword evidence="2" id="KW-0378">Hydrolase</keyword>
<dbReference type="PANTHER" id="PTHR10357">
    <property type="entry name" value="ALPHA-AMYLASE FAMILY MEMBER"/>
    <property type="match status" value="1"/>
</dbReference>
<proteinExistence type="inferred from homology"/>
<dbReference type="NCBIfam" id="NF008183">
    <property type="entry name" value="PRK10933.1"/>
    <property type="match status" value="1"/>
</dbReference>
<dbReference type="Proteomes" id="UP001597244">
    <property type="component" value="Unassembled WGS sequence"/>
</dbReference>
<organism evidence="5 6">
    <name type="scientific">Lapidilactobacillus mulanensis</name>
    <dbReference type="NCBI Taxonomy" id="2485999"/>
    <lineage>
        <taxon>Bacteria</taxon>
        <taxon>Bacillati</taxon>
        <taxon>Bacillota</taxon>
        <taxon>Bacilli</taxon>
        <taxon>Lactobacillales</taxon>
        <taxon>Lactobacillaceae</taxon>
        <taxon>Lapidilactobacillus</taxon>
    </lineage>
</organism>
<evidence type="ECO:0000313" key="5">
    <source>
        <dbReference type="EMBL" id="MFD1464551.1"/>
    </source>
</evidence>
<gene>
    <name evidence="5" type="ORF">ACFQ4L_00380</name>
</gene>
<evidence type="ECO:0000256" key="1">
    <source>
        <dbReference type="ARBA" id="ARBA00008061"/>
    </source>
</evidence>
<keyword evidence="3" id="KW-0326">Glycosidase</keyword>
<dbReference type="Pfam" id="PF23915">
    <property type="entry name" value="SusG_C"/>
    <property type="match status" value="1"/>
</dbReference>